<dbReference type="OrthoDB" id="9806299at2"/>
<evidence type="ECO:0000313" key="14">
    <source>
        <dbReference type="Proteomes" id="UP000321303"/>
    </source>
</evidence>
<reference evidence="13 14" key="1">
    <citation type="submission" date="2019-07" db="EMBL/GenBank/DDBJ databases">
        <title>Whole genome shotgun sequence of Halomonas variabilis NBRC 102410.</title>
        <authorList>
            <person name="Hosoyama A."/>
            <person name="Uohara A."/>
            <person name="Ohji S."/>
            <person name="Ichikawa N."/>
        </authorList>
    </citation>
    <scope>NUCLEOTIDE SEQUENCE [LARGE SCALE GENOMIC DNA]</scope>
    <source>
        <strain evidence="13 14">NBRC 102410</strain>
    </source>
</reference>
<feature type="transmembrane region" description="Helical" evidence="12">
    <location>
        <begin position="6"/>
        <end position="25"/>
    </location>
</feature>
<comment type="similarity">
    <text evidence="10 12">Belongs to the fluoride channel Fluc/FEX (TC 1.A.43) family.</text>
</comment>
<evidence type="ECO:0000256" key="8">
    <source>
        <dbReference type="ARBA" id="ARBA00023136"/>
    </source>
</evidence>
<dbReference type="RefSeq" id="WP_146873521.1">
    <property type="nucleotide sequence ID" value="NZ_BJXV01000004.1"/>
</dbReference>
<keyword evidence="12" id="KW-0479">Metal-binding</keyword>
<feature type="binding site" evidence="12">
    <location>
        <position position="83"/>
    </location>
    <ligand>
        <name>Na(+)</name>
        <dbReference type="ChEBI" id="CHEBI:29101"/>
        <note>structural</note>
    </ligand>
</feature>
<evidence type="ECO:0000256" key="6">
    <source>
        <dbReference type="ARBA" id="ARBA00023053"/>
    </source>
</evidence>
<keyword evidence="4 12" id="KW-0812">Transmembrane</keyword>
<dbReference type="NCBIfam" id="TIGR00494">
    <property type="entry name" value="crcB"/>
    <property type="match status" value="1"/>
</dbReference>
<keyword evidence="3" id="KW-0997">Cell inner membrane</keyword>
<protein>
    <recommendedName>
        <fullName evidence="12">Fluoride-specific ion channel FluC</fullName>
    </recommendedName>
</protein>
<evidence type="ECO:0000256" key="3">
    <source>
        <dbReference type="ARBA" id="ARBA00022519"/>
    </source>
</evidence>
<dbReference type="HAMAP" id="MF_00454">
    <property type="entry name" value="FluC"/>
    <property type="match status" value="1"/>
</dbReference>
<comment type="catalytic activity">
    <reaction evidence="11">
        <text>fluoride(in) = fluoride(out)</text>
        <dbReference type="Rhea" id="RHEA:76159"/>
        <dbReference type="ChEBI" id="CHEBI:17051"/>
    </reaction>
    <physiologicalReaction direction="left-to-right" evidence="11">
        <dbReference type="Rhea" id="RHEA:76160"/>
    </physiologicalReaction>
</comment>
<feature type="transmembrane region" description="Helical" evidence="12">
    <location>
        <begin position="108"/>
        <end position="126"/>
    </location>
</feature>
<dbReference type="PANTHER" id="PTHR28259:SF1">
    <property type="entry name" value="FLUORIDE EXPORT PROTEIN 1-RELATED"/>
    <property type="match status" value="1"/>
</dbReference>
<comment type="caution">
    <text evidence="13">The sequence shown here is derived from an EMBL/GenBank/DDBJ whole genome shotgun (WGS) entry which is preliminary data.</text>
</comment>
<evidence type="ECO:0000256" key="10">
    <source>
        <dbReference type="ARBA" id="ARBA00035120"/>
    </source>
</evidence>
<dbReference type="Pfam" id="PF02537">
    <property type="entry name" value="CRCB"/>
    <property type="match status" value="1"/>
</dbReference>
<dbReference type="EMBL" id="BJXV01000004">
    <property type="protein sequence ID" value="GEN27342.1"/>
    <property type="molecule type" value="Genomic_DNA"/>
</dbReference>
<evidence type="ECO:0000256" key="12">
    <source>
        <dbReference type="HAMAP-Rule" id="MF_00454"/>
    </source>
</evidence>
<keyword evidence="14" id="KW-1185">Reference proteome</keyword>
<dbReference type="PANTHER" id="PTHR28259">
    <property type="entry name" value="FLUORIDE EXPORT PROTEIN 1-RELATED"/>
    <property type="match status" value="1"/>
</dbReference>
<accession>A0A511UQB7</accession>
<evidence type="ECO:0000256" key="9">
    <source>
        <dbReference type="ARBA" id="ARBA00023303"/>
    </source>
</evidence>
<proteinExistence type="inferred from homology"/>
<evidence type="ECO:0000256" key="4">
    <source>
        <dbReference type="ARBA" id="ARBA00022692"/>
    </source>
</evidence>
<comment type="function">
    <text evidence="12">Fluoride-specific ion channel. Important for reducing fluoride concentration in the cell, thus reducing its toxicity.</text>
</comment>
<gene>
    <name evidence="13" type="primary">crcB2</name>
    <name evidence="12" type="synonym">crcB</name>
    <name evidence="12" type="synonym">fluC</name>
    <name evidence="13" type="ORF">HVA01_09880</name>
</gene>
<keyword evidence="7 12" id="KW-0406">Ion transport</keyword>
<keyword evidence="6 12" id="KW-0915">Sodium</keyword>
<evidence type="ECO:0000256" key="5">
    <source>
        <dbReference type="ARBA" id="ARBA00022989"/>
    </source>
</evidence>
<evidence type="ECO:0000256" key="11">
    <source>
        <dbReference type="ARBA" id="ARBA00035585"/>
    </source>
</evidence>
<evidence type="ECO:0000256" key="7">
    <source>
        <dbReference type="ARBA" id="ARBA00023065"/>
    </source>
</evidence>
<evidence type="ECO:0000313" key="13">
    <source>
        <dbReference type="EMBL" id="GEN27342.1"/>
    </source>
</evidence>
<feature type="binding site" evidence="12">
    <location>
        <position position="80"/>
    </location>
    <ligand>
        <name>Na(+)</name>
        <dbReference type="ChEBI" id="CHEBI:29101"/>
        <note>structural</note>
    </ligand>
</feature>
<keyword evidence="9 12" id="KW-0407">Ion channel</keyword>
<dbReference type="InterPro" id="IPR003691">
    <property type="entry name" value="FluC"/>
</dbReference>
<evidence type="ECO:0000256" key="1">
    <source>
        <dbReference type="ARBA" id="ARBA00004651"/>
    </source>
</evidence>
<sequence length="129" mass="13193">MGSGVASVLLVALGGAIGGMGRFAVSNLLARQFGTHFPWGTFAVNISGAFAAGCLLGILGLPSGQAPTSFWLLAVVGALGGYTTVSSFSLQTLALWQSGYPQRAIANVLGTCLLGFAMVSLGWWLGERL</sequence>
<feature type="transmembrane region" description="Helical" evidence="12">
    <location>
        <begin position="70"/>
        <end position="96"/>
    </location>
</feature>
<keyword evidence="5 12" id="KW-1133">Transmembrane helix</keyword>
<keyword evidence="12" id="KW-0813">Transport</keyword>
<dbReference type="GO" id="GO:0062054">
    <property type="term" value="F:fluoride channel activity"/>
    <property type="evidence" value="ECO:0007669"/>
    <property type="project" value="UniProtKB-UniRule"/>
</dbReference>
<evidence type="ECO:0000256" key="2">
    <source>
        <dbReference type="ARBA" id="ARBA00022475"/>
    </source>
</evidence>
<comment type="activity regulation">
    <text evidence="12">Na(+) is not transported, but it plays an essential structural role and its presence is essential for fluoride channel function.</text>
</comment>
<comment type="subcellular location">
    <subcellularLocation>
        <location evidence="1 12">Cell membrane</location>
        <topology evidence="1 12">Multi-pass membrane protein</topology>
    </subcellularLocation>
</comment>
<dbReference type="GO" id="GO:0046872">
    <property type="term" value="F:metal ion binding"/>
    <property type="evidence" value="ECO:0007669"/>
    <property type="project" value="UniProtKB-KW"/>
</dbReference>
<name>A0A511UQB7_9GAMM</name>
<feature type="transmembrane region" description="Helical" evidence="12">
    <location>
        <begin position="37"/>
        <end position="58"/>
    </location>
</feature>
<dbReference type="AlphaFoldDB" id="A0A511UQB7"/>
<dbReference type="Proteomes" id="UP000321303">
    <property type="component" value="Unassembled WGS sequence"/>
</dbReference>
<dbReference type="GO" id="GO:0005886">
    <property type="term" value="C:plasma membrane"/>
    <property type="evidence" value="ECO:0007669"/>
    <property type="project" value="UniProtKB-SubCell"/>
</dbReference>
<organism evidence="13 14">
    <name type="scientific">Halovibrio variabilis</name>
    <dbReference type="NCBI Taxonomy" id="31910"/>
    <lineage>
        <taxon>Bacteria</taxon>
        <taxon>Pseudomonadati</taxon>
        <taxon>Pseudomonadota</taxon>
        <taxon>Gammaproteobacteria</taxon>
        <taxon>Oceanospirillales</taxon>
        <taxon>Halomonadaceae</taxon>
        <taxon>Halovibrio</taxon>
    </lineage>
</organism>
<dbReference type="GO" id="GO:0140114">
    <property type="term" value="P:cellular detoxification of fluoride"/>
    <property type="evidence" value="ECO:0007669"/>
    <property type="project" value="UniProtKB-UniRule"/>
</dbReference>
<keyword evidence="2 12" id="KW-1003">Cell membrane</keyword>
<keyword evidence="8 12" id="KW-0472">Membrane</keyword>